<dbReference type="Proteomes" id="UP000319342">
    <property type="component" value="Chromosome"/>
</dbReference>
<protein>
    <submittedName>
        <fullName evidence="1">Uncharacterized protein</fullName>
    </submittedName>
</protein>
<dbReference type="AlphaFoldDB" id="A0A518CYY8"/>
<dbReference type="RefSeq" id="WP_145185887.1">
    <property type="nucleotide sequence ID" value="NZ_CP036290.1"/>
</dbReference>
<keyword evidence="2" id="KW-1185">Reference proteome</keyword>
<gene>
    <name evidence="1" type="ORF">Pla163_15200</name>
</gene>
<reference evidence="1 2" key="1">
    <citation type="submission" date="2019-02" db="EMBL/GenBank/DDBJ databases">
        <title>Deep-cultivation of Planctomycetes and their phenomic and genomic characterization uncovers novel biology.</title>
        <authorList>
            <person name="Wiegand S."/>
            <person name="Jogler M."/>
            <person name="Boedeker C."/>
            <person name="Pinto D."/>
            <person name="Vollmers J."/>
            <person name="Rivas-Marin E."/>
            <person name="Kohn T."/>
            <person name="Peeters S.H."/>
            <person name="Heuer A."/>
            <person name="Rast P."/>
            <person name="Oberbeckmann S."/>
            <person name="Bunk B."/>
            <person name="Jeske O."/>
            <person name="Meyerdierks A."/>
            <person name="Storesund J.E."/>
            <person name="Kallscheuer N."/>
            <person name="Luecker S."/>
            <person name="Lage O.M."/>
            <person name="Pohl T."/>
            <person name="Merkel B.J."/>
            <person name="Hornburger P."/>
            <person name="Mueller R.-W."/>
            <person name="Bruemmer F."/>
            <person name="Labrenz M."/>
            <person name="Spormann A.M."/>
            <person name="Op den Camp H."/>
            <person name="Overmann J."/>
            <person name="Amann R."/>
            <person name="Jetten M.S.M."/>
            <person name="Mascher T."/>
            <person name="Medema M.H."/>
            <person name="Devos D.P."/>
            <person name="Kaster A.-K."/>
            <person name="Ovreas L."/>
            <person name="Rohde M."/>
            <person name="Galperin M.Y."/>
            <person name="Jogler C."/>
        </authorList>
    </citation>
    <scope>NUCLEOTIDE SEQUENCE [LARGE SCALE GENOMIC DNA]</scope>
    <source>
        <strain evidence="1 2">Pla163</strain>
    </source>
</reference>
<proteinExistence type="predicted"/>
<sequence>MSGKDRLNHRTVVGAILGGAGSGGSSDESLADALERVSGFAPSLLDEYHAALVEAFASGLESTELAESAVVLGLADLDVAEHRGLDVLGYGLWAARANQRDGQLERAVELADLIASAGVLSPELTAIQGECLRIERGRRRRRDQELLYARRALSVDEVDEARKHLGRALEYDPNCVDASRMLESLLVTDTDTSHVGSRARIAFFAMLALALPIGAVSIAHVRTTDQYEAFERPVPTDLLAIERRIAELGSFSEEHPLWWGRTRLDKEVRELEGVRNAIEAELRERNVEADFERQGVLARVDQIYLDARTAIEAGDPGFALEALEQALAEGVPSAAVRARLRRDITAIRELLASGTDGGLLANDMESDR</sequence>
<dbReference type="EMBL" id="CP036290">
    <property type="protein sequence ID" value="QDU84412.1"/>
    <property type="molecule type" value="Genomic_DNA"/>
</dbReference>
<evidence type="ECO:0000313" key="2">
    <source>
        <dbReference type="Proteomes" id="UP000319342"/>
    </source>
</evidence>
<accession>A0A518CYY8</accession>
<evidence type="ECO:0000313" key="1">
    <source>
        <dbReference type="EMBL" id="QDU84412.1"/>
    </source>
</evidence>
<organism evidence="1 2">
    <name type="scientific">Rohdeia mirabilis</name>
    <dbReference type="NCBI Taxonomy" id="2528008"/>
    <lineage>
        <taxon>Bacteria</taxon>
        <taxon>Pseudomonadati</taxon>
        <taxon>Planctomycetota</taxon>
        <taxon>Planctomycetia</taxon>
        <taxon>Planctomycetia incertae sedis</taxon>
        <taxon>Rohdeia</taxon>
    </lineage>
</organism>
<name>A0A518CYY8_9BACT</name>